<comment type="miscellaneous">
    <text evidence="10">In the RecBCD complex, RecB has a slow 3'-5' helicase, an exonuclease activity and loads RecA onto ssDNA, RecD has a fast 5'-3' helicase activity, while RecC stimulates the ATPase and processivity of the RecB helicase and contributes to recognition of the Chi site.</text>
</comment>
<evidence type="ECO:0000256" key="7">
    <source>
        <dbReference type="ARBA" id="ARBA00022840"/>
    </source>
</evidence>
<evidence type="ECO:0000256" key="2">
    <source>
        <dbReference type="ARBA" id="ARBA00022741"/>
    </source>
</evidence>
<keyword evidence="8 10" id="KW-0238">DNA-binding</keyword>
<keyword evidence="7 10" id="KW-0067">ATP-binding</keyword>
<dbReference type="Gene3D" id="3.40.50.300">
    <property type="entry name" value="P-loop containing nucleotide triphosphate hydrolases"/>
    <property type="match status" value="2"/>
</dbReference>
<sequence length="1144" mass="127302">MDRGIAVYRASRLEALLDPLVTLMDRVPPANPLAPHTLIAAHPGIRQWLARALARKRGVGGIVANVDIHLPSAWLDELAHDVLGESVVALRPYRREALRWRIHAALDDVADAQVAAYLRGNDLPRRRFQLADRLARVYTRYLVYRPDWLKAWAAGRDDVPEPTFLAPLWRALRAQIGLPHRGELLEALAVQLRRKPPGLADEPLHVFGISHLAPSELAMLRAVARHRLVVLYVPDPCVEYWAGLPSERTALREMAAPDAFSPISEQRFLDLGHPLLASWGRLGQHFMLALHEGGDDVQLDLRHWQDEARPAPSMSLLQRVQESVRRLDPALICPGQPGDVAALADRSLRVHACHTRLRELEVLRDALLRERAADASLKPSDIVVMAPDIQAYVPLLASVFGEAGRHQGPLPYHLADVAIARSHRIFTAFERLLALPQSRLTAPEVMDLLEVPEIARALGLEEAGIDVLGDWLRRARVAWGLDAAFREGFDVPGIAEYTFAWGMDRLLGGYVFGQAVDGEPVAQHLADGSALVPLEGVHGPQTEVLGALDRLLRELAELHRDAAQPRAASAWCARMEQLIDALFRVDPTDAEARDALVQLRRFVRALEGETRDGGLDPMLDFAVVREVLVERLGAASERQRFLMGGVTFCGMVPQRAIPFRVIAVLGLDDGEFPRTPSDAGLDLMVRHRRLGDRDVRSDDRYLFLETLMAARDGLHLSYIGEGVRDGKARNPAAPLAELLGVLDDQAGLRGKDTEAFDRPWRVRHPLQPFDARYFDGADPRLFSFRADLAALAHGDHVAAPPFLGTAPPPVAPTTDAIVPLREVLAYYKDPARQVLRNRLDLRLDALEDDALRSSEPLDAQFERIDRVGRRLFFEVLDAADGFRMPDAPPDWLRLAGLWPPGRLGDGAWIDEATAVQVLLDRVRAQFADGVPAPAAMSIDRTISGLRIQGELARVRRTPDAWWVVEVYPRKDEADLAFGERIGYFLEWALLRLHEPHDPLPVRAVLLTSNQHPWQDSLNRWAEAYAVALRDGDRNAVEQQLADLQRRVGGLLTFWADAQRQPVWYFPKTSWAAASGKDDARLAATWIASGDHGTGERDYAPGYAALLARDARFEPGQADLESLKRIARQLHALISFEPVAETLDE</sequence>
<evidence type="ECO:0000256" key="3">
    <source>
        <dbReference type="ARBA" id="ARBA00022763"/>
    </source>
</evidence>
<evidence type="ECO:0000313" key="12">
    <source>
        <dbReference type="EMBL" id="GAA0718670.1"/>
    </source>
</evidence>
<dbReference type="RefSeq" id="WP_343791901.1">
    <property type="nucleotide sequence ID" value="NZ_BAAAEU010000023.1"/>
</dbReference>
<keyword evidence="5 10" id="KW-0347">Helicase</keyword>
<keyword evidence="9 10" id="KW-0234">DNA repair</keyword>
<evidence type="ECO:0000259" key="11">
    <source>
        <dbReference type="Pfam" id="PF17946"/>
    </source>
</evidence>
<dbReference type="NCBIfam" id="TIGR01450">
    <property type="entry name" value="recC"/>
    <property type="match status" value="1"/>
</dbReference>
<keyword evidence="4 10" id="KW-0378">Hydrolase</keyword>
<protein>
    <recommendedName>
        <fullName evidence="10">RecBCD enzyme subunit RecC</fullName>
    </recommendedName>
    <alternativeName>
        <fullName evidence="10">Exonuclease V subunit RecC</fullName>
        <shortName evidence="10">ExoV subunit RecC</shortName>
    </alternativeName>
    <alternativeName>
        <fullName evidence="10">Helicase/nuclease RecBCD subunit RecC</fullName>
    </alternativeName>
</protein>
<evidence type="ECO:0000256" key="5">
    <source>
        <dbReference type="ARBA" id="ARBA00022806"/>
    </source>
</evidence>
<dbReference type="EMBL" id="BAAAEU010000023">
    <property type="protein sequence ID" value="GAA0718670.1"/>
    <property type="molecule type" value="Genomic_DNA"/>
</dbReference>
<comment type="caution">
    <text evidence="12">The sequence shown here is derived from an EMBL/GenBank/DDBJ whole genome shotgun (WGS) entry which is preliminary data.</text>
</comment>
<organism evidence="12 13">
    <name type="scientific">Dokdonella soli</name>
    <dbReference type="NCBI Taxonomy" id="529810"/>
    <lineage>
        <taxon>Bacteria</taxon>
        <taxon>Pseudomonadati</taxon>
        <taxon>Pseudomonadota</taxon>
        <taxon>Gammaproteobacteria</taxon>
        <taxon>Lysobacterales</taxon>
        <taxon>Rhodanobacteraceae</taxon>
        <taxon>Dokdonella</taxon>
    </lineage>
</organism>
<dbReference type="InterPro" id="IPR013986">
    <property type="entry name" value="DExx_box_DNA_helicase_dom_sf"/>
</dbReference>
<keyword evidence="1 10" id="KW-0540">Nuclease</keyword>
<dbReference type="HAMAP" id="MF_01486">
    <property type="entry name" value="RecC"/>
    <property type="match status" value="1"/>
</dbReference>
<keyword evidence="13" id="KW-1185">Reference proteome</keyword>
<keyword evidence="6 10" id="KW-0269">Exonuclease</keyword>
<evidence type="ECO:0000256" key="1">
    <source>
        <dbReference type="ARBA" id="ARBA00022722"/>
    </source>
</evidence>
<dbReference type="Pfam" id="PF04257">
    <property type="entry name" value="Exonuc_V_gamma"/>
    <property type="match status" value="1"/>
</dbReference>
<dbReference type="PANTHER" id="PTHR30591">
    <property type="entry name" value="RECBCD ENZYME SUBUNIT RECC"/>
    <property type="match status" value="1"/>
</dbReference>
<comment type="function">
    <text evidence="10">A helicase/nuclease that prepares dsDNA breaks (DSB) for recombinational DNA repair. Binds to DSBs and unwinds DNA via a highly rapid and processive ATP-dependent bidirectional helicase activity. Unwinds dsDNA until it encounters a Chi (crossover hotspot instigator) sequence from the 3' direction. Cuts ssDNA a few nucleotides 3' to the Chi site. The properties and activities of the enzyme are changed at Chi. The Chi-altered holoenzyme produces a long 3'-ssDNA overhang and facilitates RecA-binding to the ssDNA for homologous DNA recombination and repair. Holoenzyme degrades any linearized DNA that is unable to undergo homologous recombination. In the holoenzyme this subunit recognizes the wild-type Chi sequence, and when added to isolated RecB increases its ATP-dependent helicase processivity.</text>
</comment>
<reference evidence="12 13" key="1">
    <citation type="journal article" date="2019" name="Int. J. Syst. Evol. Microbiol.">
        <title>The Global Catalogue of Microorganisms (GCM) 10K type strain sequencing project: providing services to taxonomists for standard genome sequencing and annotation.</title>
        <authorList>
            <consortium name="The Broad Institute Genomics Platform"/>
            <consortium name="The Broad Institute Genome Sequencing Center for Infectious Disease"/>
            <person name="Wu L."/>
            <person name="Ma J."/>
        </authorList>
    </citation>
    <scope>NUCLEOTIDE SEQUENCE [LARGE SCALE GENOMIC DNA]</scope>
    <source>
        <strain evidence="12 13">JCM 15421</strain>
    </source>
</reference>
<name>A0ABN1IPG5_9GAMM</name>
<evidence type="ECO:0000256" key="9">
    <source>
        <dbReference type="ARBA" id="ARBA00023204"/>
    </source>
</evidence>
<dbReference type="Gene3D" id="1.10.10.160">
    <property type="match status" value="1"/>
</dbReference>
<dbReference type="InterPro" id="IPR027417">
    <property type="entry name" value="P-loop_NTPase"/>
</dbReference>
<accession>A0ABN1IPG5</accession>
<dbReference type="InterPro" id="IPR041500">
    <property type="entry name" value="RecC_C"/>
</dbReference>
<dbReference type="SUPFAM" id="SSF52980">
    <property type="entry name" value="Restriction endonuclease-like"/>
    <property type="match status" value="1"/>
</dbReference>
<dbReference type="SUPFAM" id="SSF52540">
    <property type="entry name" value="P-loop containing nucleoside triphosphate hydrolases"/>
    <property type="match status" value="2"/>
</dbReference>
<evidence type="ECO:0000256" key="10">
    <source>
        <dbReference type="HAMAP-Rule" id="MF_01486"/>
    </source>
</evidence>
<gene>
    <name evidence="10 12" type="primary">recC</name>
    <name evidence="12" type="ORF">GCM10009105_26460</name>
</gene>
<feature type="domain" description="RecC C-terminal" evidence="11">
    <location>
        <begin position="818"/>
        <end position="1074"/>
    </location>
</feature>
<dbReference type="InterPro" id="IPR011335">
    <property type="entry name" value="Restrct_endonuc-II-like"/>
</dbReference>
<keyword evidence="2 10" id="KW-0547">Nucleotide-binding</keyword>
<evidence type="ECO:0000313" key="13">
    <source>
        <dbReference type="Proteomes" id="UP001501523"/>
    </source>
</evidence>
<dbReference type="Pfam" id="PF17946">
    <property type="entry name" value="RecC_C"/>
    <property type="match status" value="1"/>
</dbReference>
<evidence type="ECO:0000256" key="6">
    <source>
        <dbReference type="ARBA" id="ARBA00022839"/>
    </source>
</evidence>
<evidence type="ECO:0000256" key="8">
    <source>
        <dbReference type="ARBA" id="ARBA00023125"/>
    </source>
</evidence>
<dbReference type="InterPro" id="IPR006697">
    <property type="entry name" value="RecC"/>
</dbReference>
<comment type="subunit">
    <text evidence="10">Heterotrimer of RecB, RecC and RecD. All subunits contribute to DNA-binding.</text>
</comment>
<comment type="similarity">
    <text evidence="10">Belongs to the RecC family.</text>
</comment>
<dbReference type="Gene3D" id="3.40.50.10930">
    <property type="match status" value="1"/>
</dbReference>
<evidence type="ECO:0000256" key="4">
    <source>
        <dbReference type="ARBA" id="ARBA00022801"/>
    </source>
</evidence>
<keyword evidence="3 10" id="KW-0227">DNA damage</keyword>
<dbReference type="Proteomes" id="UP001501523">
    <property type="component" value="Unassembled WGS sequence"/>
</dbReference>
<proteinExistence type="inferred from homology"/>
<dbReference type="PANTHER" id="PTHR30591:SF1">
    <property type="entry name" value="RECBCD ENZYME SUBUNIT RECC"/>
    <property type="match status" value="1"/>
</dbReference>
<dbReference type="PIRSF" id="PIRSF000980">
    <property type="entry name" value="RecC"/>
    <property type="match status" value="1"/>
</dbReference>